<evidence type="ECO:0000256" key="1">
    <source>
        <dbReference type="SAM" id="Phobius"/>
    </source>
</evidence>
<dbReference type="GO" id="GO:0030001">
    <property type="term" value="P:metal ion transport"/>
    <property type="evidence" value="ECO:0007669"/>
    <property type="project" value="TreeGrafter"/>
</dbReference>
<sequence length="345" mass="38339">MYQQSQSAAGQKEFAVVFWWNRPTLKSLHTFARIGSKLNNGVTVDASSWHTAPAWLESRFRCCQDPGEMRYEGKENTFRERKSVQNASKASDGGCASHVNANLCSADPSDCPSSTLADTNLRFAGTESEGPLRRQLSARPESLMFCALLRHSPACRRGDKLSFEEIVESCPELVSTLILPILPIPHPKVIFLYVRLFRLYAVNQKLGPKLVMIKNMVTDLLTFVYILAVVVVSYGVAVYAIMEPRRNVFSLDVVKEVILFPYLTLYGELLLDFSSGRRQKSPLAGAIFCSTSRHYCISTFPPAYNNAGSELSAILKREDDFVVTTPSGHEIDGIRTGNNLRGGTL</sequence>
<evidence type="ECO:0008006" key="4">
    <source>
        <dbReference type="Google" id="ProtNLM"/>
    </source>
</evidence>
<dbReference type="GO" id="GO:0005261">
    <property type="term" value="F:monoatomic cation channel activity"/>
    <property type="evidence" value="ECO:0007669"/>
    <property type="project" value="TreeGrafter"/>
</dbReference>
<organism evidence="2 3">
    <name type="scientific">Protopolystoma xenopodis</name>
    <dbReference type="NCBI Taxonomy" id="117903"/>
    <lineage>
        <taxon>Eukaryota</taxon>
        <taxon>Metazoa</taxon>
        <taxon>Spiralia</taxon>
        <taxon>Lophotrochozoa</taxon>
        <taxon>Platyhelminthes</taxon>
        <taxon>Monogenea</taxon>
        <taxon>Polyopisthocotylea</taxon>
        <taxon>Polystomatidea</taxon>
        <taxon>Polystomatidae</taxon>
        <taxon>Protopolystoma</taxon>
    </lineage>
</organism>
<evidence type="ECO:0000313" key="3">
    <source>
        <dbReference type="Proteomes" id="UP000784294"/>
    </source>
</evidence>
<dbReference type="Proteomes" id="UP000784294">
    <property type="component" value="Unassembled WGS sequence"/>
</dbReference>
<comment type="caution">
    <text evidence="2">The sequence shown here is derived from an EMBL/GenBank/DDBJ whole genome shotgun (WGS) entry which is preliminary data.</text>
</comment>
<protein>
    <recommendedName>
        <fullName evidence="4">Ion transport domain-containing protein</fullName>
    </recommendedName>
</protein>
<dbReference type="GO" id="GO:0005886">
    <property type="term" value="C:plasma membrane"/>
    <property type="evidence" value="ECO:0007669"/>
    <property type="project" value="TreeGrafter"/>
</dbReference>
<dbReference type="PANTHER" id="PTHR13800:SF1">
    <property type="entry name" value="TRANSIENT RECEPTOR POTENTIAL CATION CHANNEL TRPM"/>
    <property type="match status" value="1"/>
</dbReference>
<reference evidence="2" key="1">
    <citation type="submission" date="2018-11" db="EMBL/GenBank/DDBJ databases">
        <authorList>
            <consortium name="Pathogen Informatics"/>
        </authorList>
    </citation>
    <scope>NUCLEOTIDE SEQUENCE</scope>
</reference>
<dbReference type="AlphaFoldDB" id="A0A3S5B2P9"/>
<dbReference type="PANTHER" id="PTHR13800">
    <property type="entry name" value="TRANSIENT RECEPTOR POTENTIAL CATION CHANNEL, SUBFAMILY M, MEMBER 6"/>
    <property type="match status" value="1"/>
</dbReference>
<feature type="transmembrane region" description="Helical" evidence="1">
    <location>
        <begin position="220"/>
        <end position="241"/>
    </location>
</feature>
<keyword evidence="1" id="KW-1133">Transmembrane helix</keyword>
<dbReference type="InterPro" id="IPR050927">
    <property type="entry name" value="TRPM"/>
</dbReference>
<dbReference type="EMBL" id="CAAALY010248514">
    <property type="protein sequence ID" value="VEL34842.1"/>
    <property type="molecule type" value="Genomic_DNA"/>
</dbReference>
<accession>A0A3S5B2P9</accession>
<keyword evidence="1" id="KW-0812">Transmembrane</keyword>
<keyword evidence="1" id="KW-0472">Membrane</keyword>
<gene>
    <name evidence="2" type="ORF">PXEA_LOCUS28282</name>
</gene>
<keyword evidence="3" id="KW-1185">Reference proteome</keyword>
<name>A0A3S5B2P9_9PLAT</name>
<proteinExistence type="predicted"/>
<evidence type="ECO:0000313" key="2">
    <source>
        <dbReference type="EMBL" id="VEL34842.1"/>
    </source>
</evidence>
<dbReference type="OrthoDB" id="9994106at2759"/>